<dbReference type="GO" id="GO:0045944">
    <property type="term" value="P:positive regulation of transcription by RNA polymerase II"/>
    <property type="evidence" value="ECO:0000318"/>
    <property type="project" value="GO_Central"/>
</dbReference>
<evidence type="ECO:0000256" key="1">
    <source>
        <dbReference type="ARBA" id="ARBA00005993"/>
    </source>
</evidence>
<name>A0A2A6D1I2_PRIPA</name>
<keyword evidence="4" id="KW-0675">Receptor</keyword>
<evidence type="ECO:0000256" key="3">
    <source>
        <dbReference type="ARBA" id="ARBA00023163"/>
    </source>
</evidence>
<keyword evidence="2" id="KW-0805">Transcription regulation</keyword>
<proteinExistence type="inferred from homology"/>
<reference evidence="6" key="1">
    <citation type="journal article" date="2008" name="Nat. Genet.">
        <title>The Pristionchus pacificus genome provides a unique perspective on nematode lifestyle and parasitism.</title>
        <authorList>
            <person name="Dieterich C."/>
            <person name="Clifton S.W."/>
            <person name="Schuster L.N."/>
            <person name="Chinwalla A."/>
            <person name="Delehaunty K."/>
            <person name="Dinkelacker I."/>
            <person name="Fulton L."/>
            <person name="Fulton R."/>
            <person name="Godfrey J."/>
            <person name="Minx P."/>
            <person name="Mitreva M."/>
            <person name="Roeseler W."/>
            <person name="Tian H."/>
            <person name="Witte H."/>
            <person name="Yang S.P."/>
            <person name="Wilson R.K."/>
            <person name="Sommer R.J."/>
        </authorList>
    </citation>
    <scope>NUCLEOTIDE SEQUENCE [LARGE SCALE GENOMIC DNA]</scope>
    <source>
        <strain evidence="6">PS312</strain>
    </source>
</reference>
<evidence type="ECO:0000256" key="2">
    <source>
        <dbReference type="ARBA" id="ARBA00023015"/>
    </source>
</evidence>
<gene>
    <name evidence="5" type="primary">WBGene00280778</name>
</gene>
<dbReference type="InterPro" id="IPR035500">
    <property type="entry name" value="NHR-like_dom_sf"/>
</dbReference>
<dbReference type="GO" id="GO:0004879">
    <property type="term" value="F:nuclear receptor activity"/>
    <property type="evidence" value="ECO:0000318"/>
    <property type="project" value="GO_Central"/>
</dbReference>
<dbReference type="InterPro" id="IPR000536">
    <property type="entry name" value="Nucl_hrmn_rcpt_lig-bd"/>
</dbReference>
<dbReference type="GO" id="GO:0030182">
    <property type="term" value="P:neuron differentiation"/>
    <property type="evidence" value="ECO:0000318"/>
    <property type="project" value="GO_Central"/>
</dbReference>
<dbReference type="EnsemblMetazoa" id="PPA42409.1">
    <property type="protein sequence ID" value="PPA42409.1"/>
    <property type="gene ID" value="WBGene00280778"/>
</dbReference>
<keyword evidence="3" id="KW-0804">Transcription</keyword>
<organism evidence="5 6">
    <name type="scientific">Pristionchus pacificus</name>
    <name type="common">Parasitic nematode worm</name>
    <dbReference type="NCBI Taxonomy" id="54126"/>
    <lineage>
        <taxon>Eukaryota</taxon>
        <taxon>Metazoa</taxon>
        <taxon>Ecdysozoa</taxon>
        <taxon>Nematoda</taxon>
        <taxon>Chromadorea</taxon>
        <taxon>Rhabditida</taxon>
        <taxon>Rhabditina</taxon>
        <taxon>Diplogasteromorpha</taxon>
        <taxon>Diplogasteroidea</taxon>
        <taxon>Neodiplogasteridae</taxon>
        <taxon>Pristionchus</taxon>
    </lineage>
</organism>
<dbReference type="PROSITE" id="PS51843">
    <property type="entry name" value="NR_LBD"/>
    <property type="match status" value="1"/>
</dbReference>
<dbReference type="GO" id="GO:0000978">
    <property type="term" value="F:RNA polymerase II cis-regulatory region sequence-specific DNA binding"/>
    <property type="evidence" value="ECO:0000318"/>
    <property type="project" value="GO_Central"/>
</dbReference>
<sequence length="296" mass="33704">MSDEVIRYNAFARKISKERRNASKVADEGIQTIVNNPPSAAVIVDRVMNDLLHIEFAFNNIRESTFNPIPGNVGSLEVALEGTSKLAGKFEKMEGWPITLPEDLTFRSESLLENIVMRIEREARASRNEQKVVRILAGKMAFLCSTFVNHYYSMKKNKRCIVSPDETEPFGGLEKVFTREFQASTALLDLLKEMDVDEREYVILKLLIILSPSLEDASSYERAILTRHSENYATILFSYVLARRGTEQGPSTYQRMLSIIGTINQMVEREKGLQLLYGAVKMYHKLCPLLEEIILI</sequence>
<dbReference type="AlphaFoldDB" id="A0A2A6D1I2"/>
<evidence type="ECO:0000313" key="6">
    <source>
        <dbReference type="Proteomes" id="UP000005239"/>
    </source>
</evidence>
<reference evidence="5" key="2">
    <citation type="submission" date="2022-06" db="UniProtKB">
        <authorList>
            <consortium name="EnsemblMetazoa"/>
        </authorList>
    </citation>
    <scope>IDENTIFICATION</scope>
    <source>
        <strain evidence="5">PS312</strain>
    </source>
</reference>
<protein>
    <submittedName>
        <fullName evidence="5">Nuclear receptor</fullName>
    </submittedName>
</protein>
<comment type="similarity">
    <text evidence="1">Belongs to the nuclear hormone receptor family.</text>
</comment>
<dbReference type="Proteomes" id="UP000005239">
    <property type="component" value="Unassembled WGS sequence"/>
</dbReference>
<accession>A0A8R1UZG9</accession>
<dbReference type="PANTHER" id="PTHR45886:SF18">
    <property type="entry name" value="NR LBD DOMAIN-CONTAINING PROTEIN-RELATED"/>
    <property type="match status" value="1"/>
</dbReference>
<dbReference type="PANTHER" id="PTHR45886">
    <property type="entry name" value="NUCLEAR HORMONE RECEPTOR FAMILY-RELATED-RELATED"/>
    <property type="match status" value="1"/>
</dbReference>
<dbReference type="FunFam" id="1.10.565.10:FF:000093">
    <property type="entry name" value="Nuclear Hormone Receptor family"/>
    <property type="match status" value="1"/>
</dbReference>
<keyword evidence="6" id="KW-1185">Reference proteome</keyword>
<dbReference type="SUPFAM" id="SSF48508">
    <property type="entry name" value="Nuclear receptor ligand-binding domain"/>
    <property type="match status" value="1"/>
</dbReference>
<evidence type="ECO:0000256" key="4">
    <source>
        <dbReference type="ARBA" id="ARBA00023170"/>
    </source>
</evidence>
<dbReference type="Gene3D" id="1.10.565.10">
    <property type="entry name" value="Retinoid X Receptor"/>
    <property type="match status" value="1"/>
</dbReference>
<accession>A0A2A6D1I2</accession>
<evidence type="ECO:0000313" key="5">
    <source>
        <dbReference type="EnsemblMetazoa" id="PPA42409.1"/>
    </source>
</evidence>